<evidence type="ECO:0000256" key="1">
    <source>
        <dbReference type="SAM" id="MobiDB-lite"/>
    </source>
</evidence>
<evidence type="ECO:0000313" key="2">
    <source>
        <dbReference type="EMBL" id="EYF04716.1"/>
    </source>
</evidence>
<organism evidence="2 3">
    <name type="scientific">Chondromyces apiculatus DSM 436</name>
    <dbReference type="NCBI Taxonomy" id="1192034"/>
    <lineage>
        <taxon>Bacteria</taxon>
        <taxon>Pseudomonadati</taxon>
        <taxon>Myxococcota</taxon>
        <taxon>Polyangia</taxon>
        <taxon>Polyangiales</taxon>
        <taxon>Polyangiaceae</taxon>
        <taxon>Chondromyces</taxon>
    </lineage>
</organism>
<sequence>MYRTRKQDRLRGCGGGSAPRSPQERGCGRMSAATSSGISREPGGGGVACGLQ</sequence>
<comment type="caution">
    <text evidence="2">The sequence shown here is derived from an EMBL/GenBank/DDBJ whole genome shotgun (WGS) entry which is preliminary data.</text>
</comment>
<name>A0A017T7Z5_9BACT</name>
<dbReference type="Proteomes" id="UP000019678">
    <property type="component" value="Unassembled WGS sequence"/>
</dbReference>
<dbReference type="AlphaFoldDB" id="A0A017T7Z5"/>
<dbReference type="EMBL" id="ASRX01000030">
    <property type="protein sequence ID" value="EYF04716.1"/>
    <property type="molecule type" value="Genomic_DNA"/>
</dbReference>
<feature type="region of interest" description="Disordered" evidence="1">
    <location>
        <begin position="1"/>
        <end position="52"/>
    </location>
</feature>
<reference evidence="2 3" key="1">
    <citation type="submission" date="2013-05" db="EMBL/GenBank/DDBJ databases">
        <title>Genome assembly of Chondromyces apiculatus DSM 436.</title>
        <authorList>
            <person name="Sharma G."/>
            <person name="Khatri I."/>
            <person name="Kaur C."/>
            <person name="Mayilraj S."/>
            <person name="Subramanian S."/>
        </authorList>
    </citation>
    <scope>NUCLEOTIDE SEQUENCE [LARGE SCALE GENOMIC DNA]</scope>
    <source>
        <strain evidence="2 3">DSM 436</strain>
    </source>
</reference>
<keyword evidence="3" id="KW-1185">Reference proteome</keyword>
<accession>A0A017T7Z5</accession>
<protein>
    <submittedName>
        <fullName evidence="2">Uncharacterized protein</fullName>
    </submittedName>
</protein>
<proteinExistence type="predicted"/>
<dbReference type="STRING" id="1192034.CAP_4191"/>
<gene>
    <name evidence="2" type="ORF">CAP_4191</name>
</gene>
<evidence type="ECO:0000313" key="3">
    <source>
        <dbReference type="Proteomes" id="UP000019678"/>
    </source>
</evidence>
<feature type="compositionally biased region" description="Basic and acidic residues" evidence="1">
    <location>
        <begin position="1"/>
        <end position="11"/>
    </location>
</feature>
<feature type="compositionally biased region" description="Gly residues" evidence="1">
    <location>
        <begin position="42"/>
        <end position="52"/>
    </location>
</feature>